<organism evidence="1 2">
    <name type="scientific">Paenibacillus aurantiacus</name>
    <dbReference type="NCBI Taxonomy" id="1936118"/>
    <lineage>
        <taxon>Bacteria</taxon>
        <taxon>Bacillati</taxon>
        <taxon>Bacillota</taxon>
        <taxon>Bacilli</taxon>
        <taxon>Bacillales</taxon>
        <taxon>Paenibacillaceae</taxon>
        <taxon>Paenibacillus</taxon>
    </lineage>
</organism>
<gene>
    <name evidence="1" type="ORF">ACFFSY_06685</name>
</gene>
<keyword evidence="2" id="KW-1185">Reference proteome</keyword>
<comment type="caution">
    <text evidence="1">The sequence shown here is derived from an EMBL/GenBank/DDBJ whole genome shotgun (WGS) entry which is preliminary data.</text>
</comment>
<protein>
    <submittedName>
        <fullName evidence="1">Uncharacterized protein</fullName>
    </submittedName>
</protein>
<dbReference type="RefSeq" id="WP_377491771.1">
    <property type="nucleotide sequence ID" value="NZ_JBHMDO010000012.1"/>
</dbReference>
<name>A0ABV5KK63_9BACL</name>
<sequence length="48" mass="5610">MKLSQLVRVLTFMSENKGMKKMVADLKVMSKQVGPALQMRDELKKKWK</sequence>
<dbReference type="Proteomes" id="UP001589747">
    <property type="component" value="Unassembled WGS sequence"/>
</dbReference>
<dbReference type="EMBL" id="JBHMDO010000012">
    <property type="protein sequence ID" value="MFB9325607.1"/>
    <property type="molecule type" value="Genomic_DNA"/>
</dbReference>
<proteinExistence type="predicted"/>
<evidence type="ECO:0000313" key="2">
    <source>
        <dbReference type="Proteomes" id="UP001589747"/>
    </source>
</evidence>
<accession>A0ABV5KK63</accession>
<reference evidence="1 2" key="1">
    <citation type="submission" date="2024-09" db="EMBL/GenBank/DDBJ databases">
        <authorList>
            <person name="Sun Q."/>
            <person name="Mori K."/>
        </authorList>
    </citation>
    <scope>NUCLEOTIDE SEQUENCE [LARGE SCALE GENOMIC DNA]</scope>
    <source>
        <strain evidence="1 2">TISTR 2452</strain>
    </source>
</reference>
<evidence type="ECO:0000313" key="1">
    <source>
        <dbReference type="EMBL" id="MFB9325607.1"/>
    </source>
</evidence>